<reference evidence="1 2" key="1">
    <citation type="journal article" date="2017" name="Front. Microbiol.">
        <title>New Insights into the Diversity of the Genus Faecalibacterium.</title>
        <authorList>
            <person name="Benevides L."/>
            <person name="Burman S."/>
            <person name="Martin R."/>
            <person name="Robert V."/>
            <person name="Thomas M."/>
            <person name="Miquel S."/>
            <person name="Chain F."/>
            <person name="Sokol H."/>
            <person name="Bermudez-Humaran L.G."/>
            <person name="Morrison M."/>
            <person name="Langella P."/>
            <person name="Azevedo V.A."/>
            <person name="Chatel J.M."/>
            <person name="Soares S."/>
        </authorList>
    </citation>
    <scope>NUCLEOTIDE SEQUENCE [LARGE SCALE GENOMIC DNA]</scope>
    <source>
        <strain evidence="2">CNCM I-4541</strain>
    </source>
</reference>
<comment type="caution">
    <text evidence="1">The sequence shown here is derived from an EMBL/GenBank/DDBJ whole genome shotgun (WGS) entry which is preliminary data.</text>
</comment>
<evidence type="ECO:0000313" key="2">
    <source>
        <dbReference type="Proteomes" id="UP000220959"/>
    </source>
</evidence>
<sequence>MEEAVRKEIEKICNEELAKRTWGAKLSKANKGGMPRYLITDYRAFGLVTGIVRYFIHRENIHERLFYRGQTEEWALKPSLYRNIETHDKMDLADSWRKQALEVLEKEKFDYKGTPDEREALAQHYGLATSFIDIVDHFQTALWFACDGQKDNNSVGYIYVISVPEDKATIIDLRNKPSKWLRPHVQQGFCFKMNHISQCGLVPKDYHIMTFVVPRELLERWSNYDVIKHNYMYPPEEDDSSYGFWQKVENHLNKVGLGTTPQTWIEERMDEKARA</sequence>
<organism evidence="1 2">
    <name type="scientific">Faecalibacterium langellae</name>
    <dbReference type="NCBI Taxonomy" id="3435293"/>
    <lineage>
        <taxon>Bacteria</taxon>
        <taxon>Bacillati</taxon>
        <taxon>Bacillota</taxon>
        <taxon>Clostridia</taxon>
        <taxon>Eubacteriales</taxon>
        <taxon>Oscillospiraceae</taxon>
        <taxon>Faecalibacterium</taxon>
    </lineage>
</organism>
<name>A0ACC9D4E4_9FIRM</name>
<dbReference type="EMBL" id="NMTR01000001">
    <property type="protein sequence ID" value="PDX62529.1"/>
    <property type="molecule type" value="Genomic_DNA"/>
</dbReference>
<accession>A0ACC9D4E4</accession>
<gene>
    <name evidence="1" type="ORF">CGS49_00515</name>
</gene>
<keyword evidence="2" id="KW-1185">Reference proteome</keyword>
<protein>
    <submittedName>
        <fullName evidence="1">Uncharacterized protein</fullName>
    </submittedName>
</protein>
<evidence type="ECO:0000313" key="1">
    <source>
        <dbReference type="EMBL" id="PDX62529.1"/>
    </source>
</evidence>
<proteinExistence type="predicted"/>
<dbReference type="Proteomes" id="UP000220959">
    <property type="component" value="Unassembled WGS sequence"/>
</dbReference>